<dbReference type="GO" id="GO:0005737">
    <property type="term" value="C:cytoplasm"/>
    <property type="evidence" value="ECO:0007669"/>
    <property type="project" value="UniProtKB-SubCell"/>
</dbReference>
<dbReference type="Proteomes" id="UP000075714">
    <property type="component" value="Unassembled WGS sequence"/>
</dbReference>
<dbReference type="PANTHER" id="PTHR15341:SF3">
    <property type="entry name" value="NUCLEAR NUCLEIC ACID-BINDING PROTEIN C1D"/>
    <property type="match status" value="1"/>
</dbReference>
<sequence length="446" mass="44135">MASNAAGVGAGCTTSGAATPAPVGSLLNTLVPGGVLELPEDIQIQLRQFKELVTELKSALDAASQHVAGPSELAAIPAPLERARLCLSLAKAVNALHHVYMRVHGRDPFAPPPGGGASVGRQELDRVRQYGKKVSRAVNEAELRASRPVLSLDVAAASRFIDAAIPDLTAEQRQQLKRTAQAVEAKRGTNKKPRGGSAAKGRGGEEAEAAADGQAGEEGEGGGEAEEEAPAGGSGGASGPRKKGKALGKGSAAAAVAGKLDARAAAEQFLATLTASATAEEPADGLEEQQQLANSLCFRHGIGLELEGLTGSDAPGPSAHSLGTVAANGGSSDAGAIAGSGDVPPGTAGTTSHGAGGDSDPDLATAAAAAGASGSSGASGAPGEAEADGMCCVCLSERAAVGFVHADVVHCCLCGGCRDAMARLGRLAACPICKEPPLRLLRVVGT</sequence>
<accession>A0A150G8L7</accession>
<proteinExistence type="inferred from homology"/>
<protein>
    <recommendedName>
        <fullName evidence="1">Nuclear nucleic acid-binding protein C1D</fullName>
    </recommendedName>
</protein>
<dbReference type="InterPro" id="IPR013083">
    <property type="entry name" value="Znf_RING/FYVE/PHD"/>
</dbReference>
<keyword evidence="1" id="KW-0963">Cytoplasm</keyword>
<organism evidence="3 4">
    <name type="scientific">Gonium pectorale</name>
    <name type="common">Green alga</name>
    <dbReference type="NCBI Taxonomy" id="33097"/>
    <lineage>
        <taxon>Eukaryota</taxon>
        <taxon>Viridiplantae</taxon>
        <taxon>Chlorophyta</taxon>
        <taxon>core chlorophytes</taxon>
        <taxon>Chlorophyceae</taxon>
        <taxon>CS clade</taxon>
        <taxon>Chlamydomonadales</taxon>
        <taxon>Volvocaceae</taxon>
        <taxon>Gonium</taxon>
    </lineage>
</organism>
<evidence type="ECO:0000256" key="1">
    <source>
        <dbReference type="RuleBase" id="RU368003"/>
    </source>
</evidence>
<comment type="subunit">
    <text evidence="1">Monomer and homodimer.</text>
</comment>
<dbReference type="GO" id="GO:0000460">
    <property type="term" value="P:maturation of 5.8S rRNA"/>
    <property type="evidence" value="ECO:0007669"/>
    <property type="project" value="TreeGrafter"/>
</dbReference>
<comment type="function">
    <text evidence="1">Plays a role in the recruitment of the exosome to pre-rRNA to mediate the 3'-5' end processing of the 5.8S rRNA.</text>
</comment>
<feature type="region of interest" description="Disordered" evidence="2">
    <location>
        <begin position="176"/>
        <end position="246"/>
    </location>
</feature>
<dbReference type="GO" id="GO:0000178">
    <property type="term" value="C:exosome (RNase complex)"/>
    <property type="evidence" value="ECO:0007669"/>
    <property type="project" value="TreeGrafter"/>
</dbReference>
<evidence type="ECO:0000313" key="4">
    <source>
        <dbReference type="Proteomes" id="UP000075714"/>
    </source>
</evidence>
<dbReference type="Gene3D" id="3.30.40.10">
    <property type="entry name" value="Zinc/RING finger domain, C3HC4 (zinc finger)"/>
    <property type="match status" value="1"/>
</dbReference>
<dbReference type="EMBL" id="LSYV01000047">
    <property type="protein sequence ID" value="KXZ46206.1"/>
    <property type="molecule type" value="Genomic_DNA"/>
</dbReference>
<name>A0A150G8L7_GONPE</name>
<feature type="compositionally biased region" description="Low complexity" evidence="2">
    <location>
        <begin position="364"/>
        <end position="380"/>
    </location>
</feature>
<comment type="subcellular location">
    <subcellularLocation>
        <location evidence="1">Cytoplasm</location>
    </subcellularLocation>
    <subcellularLocation>
        <location evidence="1">Nucleus</location>
        <location evidence="1">Nucleolus</location>
    </subcellularLocation>
    <subcellularLocation>
        <location evidence="1">Nucleus</location>
    </subcellularLocation>
</comment>
<evidence type="ECO:0000256" key="2">
    <source>
        <dbReference type="SAM" id="MobiDB-lite"/>
    </source>
</evidence>
<feature type="compositionally biased region" description="Acidic residues" evidence="2">
    <location>
        <begin position="215"/>
        <end position="229"/>
    </location>
</feature>
<comment type="caution">
    <text evidence="3">The sequence shown here is derived from an EMBL/GenBank/DDBJ whole genome shotgun (WGS) entry which is preliminary data.</text>
</comment>
<keyword evidence="1" id="KW-0539">Nucleus</keyword>
<dbReference type="OrthoDB" id="1421013at2759"/>
<keyword evidence="1" id="KW-0694">RNA-binding</keyword>
<evidence type="ECO:0000313" key="3">
    <source>
        <dbReference type="EMBL" id="KXZ46206.1"/>
    </source>
</evidence>
<dbReference type="STRING" id="33097.A0A150G8L7"/>
<keyword evidence="4" id="KW-1185">Reference proteome</keyword>
<dbReference type="PANTHER" id="PTHR15341">
    <property type="entry name" value="SUN-COR STEROID HORMONE RECEPTOR CO-REPRESSOR"/>
    <property type="match status" value="1"/>
</dbReference>
<dbReference type="GO" id="GO:0005730">
    <property type="term" value="C:nucleolus"/>
    <property type="evidence" value="ECO:0007669"/>
    <property type="project" value="UniProtKB-SubCell"/>
</dbReference>
<keyword evidence="1" id="KW-0698">rRNA processing</keyword>
<gene>
    <name evidence="3" type="ORF">GPECTOR_46g275</name>
</gene>
<feature type="compositionally biased region" description="Low complexity" evidence="2">
    <location>
        <begin position="333"/>
        <end position="353"/>
    </location>
</feature>
<comment type="similarity">
    <text evidence="1">Belongs to the C1D family.</text>
</comment>
<dbReference type="GO" id="GO:0003723">
    <property type="term" value="F:RNA binding"/>
    <property type="evidence" value="ECO:0007669"/>
    <property type="project" value="UniProtKB-UniRule"/>
</dbReference>
<dbReference type="AlphaFoldDB" id="A0A150G8L7"/>
<feature type="region of interest" description="Disordered" evidence="2">
    <location>
        <begin position="333"/>
        <end position="380"/>
    </location>
</feature>
<dbReference type="GO" id="GO:0010468">
    <property type="term" value="P:regulation of gene expression"/>
    <property type="evidence" value="ECO:0007669"/>
    <property type="project" value="TreeGrafter"/>
</dbReference>
<dbReference type="InterPro" id="IPR011082">
    <property type="entry name" value="Exosome-assoc_fac/DNA_repair"/>
</dbReference>
<keyword evidence="1" id="KW-0238">DNA-binding</keyword>
<dbReference type="GO" id="GO:0003677">
    <property type="term" value="F:DNA binding"/>
    <property type="evidence" value="ECO:0007669"/>
    <property type="project" value="UniProtKB-KW"/>
</dbReference>
<reference evidence="4" key="1">
    <citation type="journal article" date="2016" name="Nat. Commun.">
        <title>The Gonium pectorale genome demonstrates co-option of cell cycle regulation during the evolution of multicellularity.</title>
        <authorList>
            <person name="Hanschen E.R."/>
            <person name="Marriage T.N."/>
            <person name="Ferris P.J."/>
            <person name="Hamaji T."/>
            <person name="Toyoda A."/>
            <person name="Fujiyama A."/>
            <person name="Neme R."/>
            <person name="Noguchi H."/>
            <person name="Minakuchi Y."/>
            <person name="Suzuki M."/>
            <person name="Kawai-Toyooka H."/>
            <person name="Smith D.R."/>
            <person name="Sparks H."/>
            <person name="Anderson J."/>
            <person name="Bakaric R."/>
            <person name="Luria V."/>
            <person name="Karger A."/>
            <person name="Kirschner M.W."/>
            <person name="Durand P.M."/>
            <person name="Michod R.E."/>
            <person name="Nozaki H."/>
            <person name="Olson B.J."/>
        </authorList>
    </citation>
    <scope>NUCLEOTIDE SEQUENCE [LARGE SCALE GENOMIC DNA]</scope>
    <source>
        <strain evidence="4">NIES-2863</strain>
    </source>
</reference>